<feature type="transmembrane region" description="Helical" evidence="2">
    <location>
        <begin position="115"/>
        <end position="136"/>
    </location>
</feature>
<dbReference type="Proteomes" id="UP001265259">
    <property type="component" value="Unassembled WGS sequence"/>
</dbReference>
<evidence type="ECO:0000256" key="2">
    <source>
        <dbReference type="SAM" id="Phobius"/>
    </source>
</evidence>
<dbReference type="RefSeq" id="WP_311689118.1">
    <property type="nucleotide sequence ID" value="NZ_JAVRHL010000001.1"/>
</dbReference>
<feature type="transmembrane region" description="Helical" evidence="2">
    <location>
        <begin position="142"/>
        <end position="170"/>
    </location>
</feature>
<dbReference type="NCBIfam" id="TIGR02484">
    <property type="entry name" value="CitB"/>
    <property type="match status" value="1"/>
</dbReference>
<dbReference type="EMBL" id="JAVRHL010000001">
    <property type="protein sequence ID" value="MDT0681438.1"/>
    <property type="molecule type" value="Genomic_DNA"/>
</dbReference>
<feature type="transmembrane region" description="Helical" evidence="2">
    <location>
        <begin position="324"/>
        <end position="344"/>
    </location>
</feature>
<feature type="region of interest" description="Disordered" evidence="1">
    <location>
        <begin position="365"/>
        <end position="389"/>
    </location>
</feature>
<keyword evidence="2" id="KW-0812">Transmembrane</keyword>
<dbReference type="SUPFAM" id="SSF103501">
    <property type="entry name" value="Respiratory nitrate reductase 1 gamma chain"/>
    <property type="match status" value="1"/>
</dbReference>
<gene>
    <name evidence="3" type="primary">tcuB</name>
    <name evidence="3" type="ORF">RM543_01980</name>
</gene>
<dbReference type="InterPro" id="IPR036197">
    <property type="entry name" value="NarG-like_sf"/>
</dbReference>
<dbReference type="InterPro" id="IPR012830">
    <property type="entry name" value="Citrate_utilization_prot_B"/>
</dbReference>
<keyword evidence="2" id="KW-0472">Membrane</keyword>
<feature type="transmembrane region" description="Helical" evidence="2">
    <location>
        <begin position="263"/>
        <end position="281"/>
    </location>
</feature>
<keyword evidence="4" id="KW-1185">Reference proteome</keyword>
<feature type="transmembrane region" description="Helical" evidence="2">
    <location>
        <begin position="301"/>
        <end position="318"/>
    </location>
</feature>
<protein>
    <submittedName>
        <fullName evidence="3">Tricarballylate utilization 4Fe-4S protein TcuB</fullName>
    </submittedName>
</protein>
<evidence type="ECO:0000256" key="1">
    <source>
        <dbReference type="SAM" id="MobiDB-lite"/>
    </source>
</evidence>
<dbReference type="SUPFAM" id="SSF46548">
    <property type="entry name" value="alpha-helical ferredoxin"/>
    <property type="match status" value="1"/>
</dbReference>
<name>A0ABU3DCK9_9RHOB</name>
<accession>A0ABU3DCK9</accession>
<feature type="compositionally biased region" description="Pro residues" evidence="1">
    <location>
        <begin position="367"/>
        <end position="382"/>
    </location>
</feature>
<keyword evidence="2" id="KW-1133">Transmembrane helix</keyword>
<organism evidence="3 4">
    <name type="scientific">Tropicimonas omnivorans</name>
    <dbReference type="NCBI Taxonomy" id="3075590"/>
    <lineage>
        <taxon>Bacteria</taxon>
        <taxon>Pseudomonadati</taxon>
        <taxon>Pseudomonadota</taxon>
        <taxon>Alphaproteobacteria</taxon>
        <taxon>Rhodobacterales</taxon>
        <taxon>Roseobacteraceae</taxon>
        <taxon>Tropicimonas</taxon>
    </lineage>
</organism>
<sequence>MSLDVTLQTDPEAIATDPTSEARRQVEICNACRYCEGFCDVFPAITRDKVFAKGDITQLANLCHNCRGCYYSCQYTPPHAFELNLPKALAAARTESWERLAWPGGLARTFQKSGVALAAAFVAGFAILFLAITALPGEGEGFYAYLGHSAMVAIFAPAFLLPLFAIAISLRRYWREVGGRRVKWGDLKHAAGRAGRMKNLSGGQGQGCNFEKEDRYTDARRHAHQAVLYGFLLCFASTSSGTILHYLFDIRAPYGLVSIPKLFGIPGGILLTVGCALLLWLKHQSDPELGTPGRRSGEYGFIWLLGFVGLSGLVLYAVRGTGLTGGVLALHLGGVLAFFLLMPYSKMAHGFYRFAALVKDAQDRAPAPLPKAPPQSPEPPAMPDAAKGA</sequence>
<evidence type="ECO:0000313" key="3">
    <source>
        <dbReference type="EMBL" id="MDT0681438.1"/>
    </source>
</evidence>
<reference evidence="3 4" key="1">
    <citation type="submission" date="2023-09" db="EMBL/GenBank/DDBJ databases">
        <authorList>
            <person name="Rey-Velasco X."/>
        </authorList>
    </citation>
    <scope>NUCLEOTIDE SEQUENCE [LARGE SCALE GENOMIC DNA]</scope>
    <source>
        <strain evidence="3 4">F158</strain>
    </source>
</reference>
<comment type="caution">
    <text evidence="3">The sequence shown here is derived from an EMBL/GenBank/DDBJ whole genome shotgun (WGS) entry which is preliminary data.</text>
</comment>
<feature type="transmembrane region" description="Helical" evidence="2">
    <location>
        <begin position="226"/>
        <end position="248"/>
    </location>
</feature>
<evidence type="ECO:0000313" key="4">
    <source>
        <dbReference type="Proteomes" id="UP001265259"/>
    </source>
</evidence>
<proteinExistence type="predicted"/>